<dbReference type="InterPro" id="IPR029058">
    <property type="entry name" value="AB_hydrolase_fold"/>
</dbReference>
<dbReference type="Gene3D" id="3.40.50.1820">
    <property type="entry name" value="alpha/beta hydrolase"/>
    <property type="match status" value="1"/>
</dbReference>
<dbReference type="EMBL" id="FNAX01000013">
    <property type="protein sequence ID" value="SDG03351.1"/>
    <property type="molecule type" value="Genomic_DNA"/>
</dbReference>
<proteinExistence type="predicted"/>
<evidence type="ECO:0000259" key="2">
    <source>
        <dbReference type="Pfam" id="PF12697"/>
    </source>
</evidence>
<dbReference type="GO" id="GO:0016020">
    <property type="term" value="C:membrane"/>
    <property type="evidence" value="ECO:0007669"/>
    <property type="project" value="TreeGrafter"/>
</dbReference>
<organism evidence="3 4">
    <name type="scientific">Streptomyces griseoaurantiacus</name>
    <dbReference type="NCBI Taxonomy" id="68213"/>
    <lineage>
        <taxon>Bacteria</taxon>
        <taxon>Bacillati</taxon>
        <taxon>Actinomycetota</taxon>
        <taxon>Actinomycetes</taxon>
        <taxon>Kitasatosporales</taxon>
        <taxon>Streptomycetaceae</taxon>
        <taxon>Streptomyces</taxon>
        <taxon>Streptomyces aurantiacus group</taxon>
    </lineage>
</organism>
<sequence length="282" mass="29009">MTESTSPAGTAHLTGTRRTVPVRGGALEVRLGEGAGPALVFAHYWGGTAGTWDGVLRRLPPGRATVRFDQRGWGASRALPGPYGLEQSADDLAAVAETCVPGPYVLVGHSMGGKASLLLAGRRPAGLAGLVLLAPAPPRPPAGVTEEYRQGLSHAYDAPATVEHALDHVLTAAPLAAEARAAAVRDSLSAGEEARRAWPLHGIAEDITGAVRGIEVPVTVLAAEHDLVEPPEVLRAHLLPYVPHAELVTVPASGHLLPLEAPAAVAAALTDFLARLPGRSAG</sequence>
<name>A0A1G7QXU6_9ACTN</name>
<dbReference type="InterPro" id="IPR050266">
    <property type="entry name" value="AB_hydrolase_sf"/>
</dbReference>
<dbReference type="OrthoDB" id="9780765at2"/>
<dbReference type="PANTHER" id="PTHR43798:SF31">
    <property type="entry name" value="AB HYDROLASE SUPERFAMILY PROTEIN YCLE"/>
    <property type="match status" value="1"/>
</dbReference>
<dbReference type="InterPro" id="IPR000073">
    <property type="entry name" value="AB_hydrolase_1"/>
</dbReference>
<dbReference type="Pfam" id="PF12697">
    <property type="entry name" value="Abhydrolase_6"/>
    <property type="match status" value="1"/>
</dbReference>
<feature type="domain" description="AB hydrolase-1" evidence="2">
    <location>
        <begin position="39"/>
        <end position="268"/>
    </location>
</feature>
<keyword evidence="1" id="KW-0378">Hydrolase</keyword>
<dbReference type="GO" id="GO:0016787">
    <property type="term" value="F:hydrolase activity"/>
    <property type="evidence" value="ECO:0007669"/>
    <property type="project" value="UniProtKB-KW"/>
</dbReference>
<accession>A0A1G7QXU6</accession>
<dbReference type="SUPFAM" id="SSF53474">
    <property type="entry name" value="alpha/beta-Hydrolases"/>
    <property type="match status" value="1"/>
</dbReference>
<protein>
    <submittedName>
        <fullName evidence="3">Pimeloyl-ACP methyl ester carboxylesterase</fullName>
    </submittedName>
</protein>
<dbReference type="Proteomes" id="UP000198614">
    <property type="component" value="Unassembled WGS sequence"/>
</dbReference>
<dbReference type="AlphaFoldDB" id="A0A1G7QXU6"/>
<evidence type="ECO:0000313" key="4">
    <source>
        <dbReference type="Proteomes" id="UP000198614"/>
    </source>
</evidence>
<reference evidence="3 4" key="1">
    <citation type="submission" date="2016-10" db="EMBL/GenBank/DDBJ databases">
        <authorList>
            <person name="de Groot N.N."/>
        </authorList>
    </citation>
    <scope>NUCLEOTIDE SEQUENCE [LARGE SCALE GENOMIC DNA]</scope>
    <source>
        <strain evidence="3 4">CGMCC 4.1859</strain>
    </source>
</reference>
<dbReference type="PANTHER" id="PTHR43798">
    <property type="entry name" value="MONOACYLGLYCEROL LIPASE"/>
    <property type="match status" value="1"/>
</dbReference>
<evidence type="ECO:0000313" key="3">
    <source>
        <dbReference type="EMBL" id="SDG03351.1"/>
    </source>
</evidence>
<evidence type="ECO:0000256" key="1">
    <source>
        <dbReference type="ARBA" id="ARBA00022801"/>
    </source>
</evidence>
<gene>
    <name evidence="3" type="ORF">SAMN05216260_113170</name>
</gene>